<dbReference type="GO" id="GO:0006364">
    <property type="term" value="P:rRNA processing"/>
    <property type="evidence" value="ECO:0007669"/>
    <property type="project" value="UniProtKB-KW"/>
</dbReference>
<evidence type="ECO:0000313" key="10">
    <source>
        <dbReference type="Proteomes" id="UP000191144"/>
    </source>
</evidence>
<feature type="repeat" description="WD" evidence="8">
    <location>
        <begin position="300"/>
        <end position="335"/>
    </location>
</feature>
<evidence type="ECO:0000256" key="7">
    <source>
        <dbReference type="ARBA" id="ARBA00023242"/>
    </source>
</evidence>
<dbReference type="GO" id="GO:2000234">
    <property type="term" value="P:positive regulation of rRNA processing"/>
    <property type="evidence" value="ECO:0007669"/>
    <property type="project" value="TreeGrafter"/>
</dbReference>
<sequence length="886" mass="98837">MVQSVLHQKYKVGVVSGGKVVFPRSSNRSCSAKTVTLLTHDQSGVIVPFNNQLKIYSLETRQCVKTLKYANNKQLTEQFLGPTAGQVCDLALGDVTQEQQKQQEGLESIDDREKHISVFSSSGSVTVVNCKGRLVEEAKVVELGGSFAHNESLVKVFQNDAKTVLRALTSAQESSTAYTYRMYDYNRTEQKLVECRKIEHVLLTAWSANGQHLCALTKDQSSKKVLTLWSVFSSDSSSSSYDENELQLPLPITSSSANASPNSQFVTVMALDNNCTQLAIGFASGVINVLNLQDHSSRLLKWHIDSVLSLCFTPDGSYLLSGGWEKVLSLWQLSTNLQQFLPRLNGVVVDCDIVNDKFYSLGLQLTENQTSSDYQLLILNSTDLNSRVSVSGPLCVYQTAIKDVVLPMSAVSSKASALPSDVGKSSKKQQRKLKRKRQDYSSIFEVQPKTKHLYFPHISAVQAYDFYKNEQVSYQYLASGVNNSMGKVRSELNLKEPTIADVKFTKDGKWMISHEIEFSPDNLLSSNDLQHVLKFWRGSETGDWVLETKVISPHGVKAPVTSILVAPRSVNNSYGCLTADNNGGLKYWFYNEKVSNWQLSKVSSPNNNHFSNSVELAWSIDGSLIFHAFDDKVTVLDFNTFGKFKKDSEGAFNEFTMDSSVQSLMLVNDSNLIVATQTTLNAVNLLLGEVEGAFDLFPYVNGVYRNGHLARLMSCDEKNGRIGFVVNQQNPDDSKQLPAKHTSRVLVFNADLTQRLGSFVHDEYISCIRWNHDTDFIFLDVKNRLGVVSTTTSSEMFEEVDKDAVLDQLGTSRFESELNKLASSKRNAADGIEEHEATEQEEATLGFINGEKSQKLLNMNSFTSMFENLENVQMDTFFDRILKVIS</sequence>
<dbReference type="GO" id="GO:0003723">
    <property type="term" value="F:RNA binding"/>
    <property type="evidence" value="ECO:0007669"/>
    <property type="project" value="InterPro"/>
</dbReference>
<dbReference type="PROSITE" id="PS50294">
    <property type="entry name" value="WD_REPEATS_REGION"/>
    <property type="match status" value="1"/>
</dbReference>
<proteinExistence type="predicted"/>
<dbReference type="InterPro" id="IPR036322">
    <property type="entry name" value="WD40_repeat_dom_sf"/>
</dbReference>
<dbReference type="SUPFAM" id="SSF50978">
    <property type="entry name" value="WD40 repeat-like"/>
    <property type="match status" value="1"/>
</dbReference>
<dbReference type="AlphaFoldDB" id="A0A1G4JS24"/>
<keyword evidence="6" id="KW-0804">Transcription</keyword>
<gene>
    <name evidence="9" type="ORF">LAME_0F04544G</name>
</gene>
<accession>A0A1G4JS24</accession>
<dbReference type="Proteomes" id="UP000191144">
    <property type="component" value="Chromosome F"/>
</dbReference>
<dbReference type="PANTHER" id="PTHR44215:SF1">
    <property type="entry name" value="WD REPEAT-CONTAINING PROTEIN 75"/>
    <property type="match status" value="1"/>
</dbReference>
<dbReference type="GO" id="GO:0032040">
    <property type="term" value="C:small-subunit processome"/>
    <property type="evidence" value="ECO:0007669"/>
    <property type="project" value="InterPro"/>
</dbReference>
<dbReference type="EMBL" id="LT598477">
    <property type="protein sequence ID" value="SCU93651.1"/>
    <property type="molecule type" value="Genomic_DNA"/>
</dbReference>
<evidence type="ECO:0000256" key="5">
    <source>
        <dbReference type="ARBA" id="ARBA00022737"/>
    </source>
</evidence>
<keyword evidence="10" id="KW-1185">Reference proteome</keyword>
<dbReference type="PANTHER" id="PTHR44215">
    <property type="entry name" value="WD REPEAT-CONTAINING PROTEIN 75"/>
    <property type="match status" value="1"/>
</dbReference>
<dbReference type="OrthoDB" id="4096at2759"/>
<evidence type="ECO:0000256" key="4">
    <source>
        <dbReference type="ARBA" id="ARBA00022574"/>
    </source>
</evidence>
<keyword evidence="5" id="KW-0677">Repeat</keyword>
<evidence type="ECO:0000256" key="3">
    <source>
        <dbReference type="ARBA" id="ARBA00022552"/>
    </source>
</evidence>
<evidence type="ECO:0000256" key="1">
    <source>
        <dbReference type="ARBA" id="ARBA00004604"/>
    </source>
</evidence>
<keyword evidence="7" id="KW-0539">Nucleus</keyword>
<evidence type="ECO:0000256" key="2">
    <source>
        <dbReference type="ARBA" id="ARBA00022517"/>
    </source>
</evidence>
<dbReference type="SMART" id="SM00320">
    <property type="entry name" value="WD40"/>
    <property type="match status" value="2"/>
</dbReference>
<organism evidence="9 10">
    <name type="scientific">Lachancea meyersii CBS 8951</name>
    <dbReference type="NCBI Taxonomy" id="1266667"/>
    <lineage>
        <taxon>Eukaryota</taxon>
        <taxon>Fungi</taxon>
        <taxon>Dikarya</taxon>
        <taxon>Ascomycota</taxon>
        <taxon>Saccharomycotina</taxon>
        <taxon>Saccharomycetes</taxon>
        <taxon>Saccharomycetales</taxon>
        <taxon>Saccharomycetaceae</taxon>
        <taxon>Lachancea</taxon>
    </lineage>
</organism>
<keyword evidence="4 8" id="KW-0853">WD repeat</keyword>
<protein>
    <submittedName>
        <fullName evidence="9">LAME_0F04544g1_1</fullName>
    </submittedName>
</protein>
<keyword evidence="3" id="KW-0698">rRNA processing</keyword>
<dbReference type="InterPro" id="IPR053826">
    <property type="entry name" value="WDR75"/>
</dbReference>
<evidence type="ECO:0000256" key="6">
    <source>
        <dbReference type="ARBA" id="ARBA00023163"/>
    </source>
</evidence>
<dbReference type="InterPro" id="IPR015943">
    <property type="entry name" value="WD40/YVTN_repeat-like_dom_sf"/>
</dbReference>
<dbReference type="PROSITE" id="PS50082">
    <property type="entry name" value="WD_REPEATS_2"/>
    <property type="match status" value="1"/>
</dbReference>
<dbReference type="GO" id="GO:0045943">
    <property type="term" value="P:positive regulation of transcription by RNA polymerase I"/>
    <property type="evidence" value="ECO:0007669"/>
    <property type="project" value="InterPro"/>
</dbReference>
<evidence type="ECO:0000256" key="8">
    <source>
        <dbReference type="PROSITE-ProRule" id="PRU00221"/>
    </source>
</evidence>
<dbReference type="Pfam" id="PF00400">
    <property type="entry name" value="WD40"/>
    <property type="match status" value="1"/>
</dbReference>
<dbReference type="SUPFAM" id="SSF50998">
    <property type="entry name" value="Quinoprotein alcohol dehydrogenase-like"/>
    <property type="match status" value="1"/>
</dbReference>
<dbReference type="InterPro" id="IPR001680">
    <property type="entry name" value="WD40_rpt"/>
</dbReference>
<evidence type="ECO:0000313" key="9">
    <source>
        <dbReference type="EMBL" id="SCU93651.1"/>
    </source>
</evidence>
<dbReference type="InterPro" id="IPR011047">
    <property type="entry name" value="Quinoprotein_ADH-like_sf"/>
</dbReference>
<dbReference type="Gene3D" id="2.130.10.10">
    <property type="entry name" value="YVTN repeat-like/Quinoprotein amine dehydrogenase"/>
    <property type="match status" value="2"/>
</dbReference>
<comment type="subcellular location">
    <subcellularLocation>
        <location evidence="1">Nucleus</location>
        <location evidence="1">Nucleolus</location>
    </subcellularLocation>
</comment>
<reference evidence="10" key="1">
    <citation type="submission" date="2016-03" db="EMBL/GenBank/DDBJ databases">
        <authorList>
            <person name="Devillers Hugo."/>
        </authorList>
    </citation>
    <scope>NUCLEOTIDE SEQUENCE [LARGE SCALE GENOMIC DNA]</scope>
</reference>
<keyword evidence="2" id="KW-0690">Ribosome biogenesis</keyword>
<name>A0A1G4JS24_9SACH</name>